<dbReference type="AlphaFoldDB" id="A0AAV0HGS8"/>
<organism evidence="3 4">
    <name type="scientific">Linum tenue</name>
    <dbReference type="NCBI Taxonomy" id="586396"/>
    <lineage>
        <taxon>Eukaryota</taxon>
        <taxon>Viridiplantae</taxon>
        <taxon>Streptophyta</taxon>
        <taxon>Embryophyta</taxon>
        <taxon>Tracheophyta</taxon>
        <taxon>Spermatophyta</taxon>
        <taxon>Magnoliopsida</taxon>
        <taxon>eudicotyledons</taxon>
        <taxon>Gunneridae</taxon>
        <taxon>Pentapetalae</taxon>
        <taxon>rosids</taxon>
        <taxon>fabids</taxon>
        <taxon>Malpighiales</taxon>
        <taxon>Linaceae</taxon>
        <taxon>Linum</taxon>
    </lineage>
</organism>
<evidence type="ECO:0000313" key="4">
    <source>
        <dbReference type="Proteomes" id="UP001154282"/>
    </source>
</evidence>
<accession>A0AAV0HGS8</accession>
<name>A0AAV0HGS8_9ROSI</name>
<evidence type="ECO:0000259" key="1">
    <source>
        <dbReference type="Pfam" id="PF07727"/>
    </source>
</evidence>
<dbReference type="EMBL" id="CAMGYJ010000002">
    <property type="protein sequence ID" value="CAI0383682.1"/>
    <property type="molecule type" value="Genomic_DNA"/>
</dbReference>
<evidence type="ECO:0000313" key="2">
    <source>
        <dbReference type="EMBL" id="CAI0383682.1"/>
    </source>
</evidence>
<dbReference type="InterPro" id="IPR043502">
    <property type="entry name" value="DNA/RNA_pol_sf"/>
</dbReference>
<keyword evidence="4" id="KW-1185">Reference proteome</keyword>
<dbReference type="Pfam" id="PF07727">
    <property type="entry name" value="RVT_2"/>
    <property type="match status" value="1"/>
</dbReference>
<proteinExistence type="predicted"/>
<dbReference type="Proteomes" id="UP001154282">
    <property type="component" value="Unassembled WGS sequence"/>
</dbReference>
<feature type="domain" description="Reverse transcriptase Ty1/copia-type" evidence="1">
    <location>
        <begin position="7"/>
        <end position="72"/>
    </location>
</feature>
<dbReference type="SUPFAM" id="SSF56672">
    <property type="entry name" value="DNA/RNA polymerases"/>
    <property type="match status" value="1"/>
</dbReference>
<dbReference type="EMBL" id="CAMGYJ010000002">
    <property type="protein sequence ID" value="CAI0383708.1"/>
    <property type="molecule type" value="Genomic_DNA"/>
</dbReference>
<sequence>MCALCIALKGWSLIQLDVKNAFLHEDMKEAIYIELTPSYTKGHSGMVCKLVRSLYGLKQTPRTWFEKFHGTMFMRGLFRVIMTPPCSFDNNGWNYGYAHIHR</sequence>
<evidence type="ECO:0000313" key="3">
    <source>
        <dbReference type="EMBL" id="CAI0383708.1"/>
    </source>
</evidence>
<gene>
    <name evidence="2" type="ORF">LITE_LOCUS4099</name>
    <name evidence="3" type="ORF">LITE_LOCUS4116</name>
</gene>
<protein>
    <recommendedName>
        <fullName evidence="1">Reverse transcriptase Ty1/copia-type domain-containing protein</fullName>
    </recommendedName>
</protein>
<reference evidence="3" key="1">
    <citation type="submission" date="2022-08" db="EMBL/GenBank/DDBJ databases">
        <authorList>
            <person name="Gutierrez-Valencia J."/>
        </authorList>
    </citation>
    <scope>NUCLEOTIDE SEQUENCE</scope>
</reference>
<comment type="caution">
    <text evidence="3">The sequence shown here is derived from an EMBL/GenBank/DDBJ whole genome shotgun (WGS) entry which is preliminary data.</text>
</comment>
<dbReference type="InterPro" id="IPR013103">
    <property type="entry name" value="RVT_2"/>
</dbReference>